<proteinExistence type="predicted"/>
<gene>
    <name evidence="2" type="ORF">BTO32_16595</name>
</gene>
<evidence type="ECO:0000313" key="2">
    <source>
        <dbReference type="EMBL" id="ONF42187.1"/>
    </source>
</evidence>
<feature type="transmembrane region" description="Helical" evidence="1">
    <location>
        <begin position="6"/>
        <end position="23"/>
    </location>
</feature>
<organism evidence="2 3">
    <name type="scientific">Marinobacter lutaoensis</name>
    <dbReference type="NCBI Taxonomy" id="135739"/>
    <lineage>
        <taxon>Bacteria</taxon>
        <taxon>Pseudomonadati</taxon>
        <taxon>Pseudomonadota</taxon>
        <taxon>Gammaproteobacteria</taxon>
        <taxon>Pseudomonadales</taxon>
        <taxon>Marinobacteraceae</taxon>
        <taxon>Marinobacter</taxon>
    </lineage>
</organism>
<name>A0A1V2DNJ4_9GAMM</name>
<reference evidence="2 3" key="1">
    <citation type="submission" date="2016-12" db="EMBL/GenBank/DDBJ databases">
        <title>Marinobacter lutaoensis whole genome sequencing.</title>
        <authorList>
            <person name="Verma A."/>
            <person name="Krishnamurthi S."/>
        </authorList>
    </citation>
    <scope>NUCLEOTIDE SEQUENCE [LARGE SCALE GENOMIC DNA]</scope>
    <source>
        <strain evidence="2 3">T5054</strain>
    </source>
</reference>
<sequence length="55" mass="6283">MPTIGWIILLLALGLIVGNLLLLRDSARTRLPPETLEKIRRRQAEMEARDAEEDD</sequence>
<keyword evidence="1" id="KW-0472">Membrane</keyword>
<dbReference type="InterPro" id="IPR021550">
    <property type="entry name" value="DUF2897"/>
</dbReference>
<keyword evidence="3" id="KW-1185">Reference proteome</keyword>
<dbReference type="Proteomes" id="UP000189339">
    <property type="component" value="Unassembled WGS sequence"/>
</dbReference>
<evidence type="ECO:0000313" key="3">
    <source>
        <dbReference type="Proteomes" id="UP000189339"/>
    </source>
</evidence>
<accession>A0A1V2DNJ4</accession>
<protein>
    <submittedName>
        <fullName evidence="2">DUF2897 domain-containing protein</fullName>
    </submittedName>
</protein>
<dbReference type="Pfam" id="PF11446">
    <property type="entry name" value="DUF2897"/>
    <property type="match status" value="1"/>
</dbReference>
<dbReference type="AlphaFoldDB" id="A0A1V2DNJ4"/>
<comment type="caution">
    <text evidence="2">The sequence shown here is derived from an EMBL/GenBank/DDBJ whole genome shotgun (WGS) entry which is preliminary data.</text>
</comment>
<dbReference type="EMBL" id="MSCW01000012">
    <property type="protein sequence ID" value="ONF42187.1"/>
    <property type="molecule type" value="Genomic_DNA"/>
</dbReference>
<keyword evidence="1" id="KW-0812">Transmembrane</keyword>
<evidence type="ECO:0000256" key="1">
    <source>
        <dbReference type="SAM" id="Phobius"/>
    </source>
</evidence>
<keyword evidence="1" id="KW-1133">Transmembrane helix</keyword>
<dbReference type="RefSeq" id="WP_076725779.1">
    <property type="nucleotide sequence ID" value="NZ_MSCW01000012.1"/>
</dbReference>